<evidence type="ECO:0000313" key="11">
    <source>
        <dbReference type="Proteomes" id="UP001060012"/>
    </source>
</evidence>
<sequence>MKFTNAFFNIFKNTFLRNIFIFTLLLLVLIPTLLFNTINENFQKEMFYNIKDDAKRVAKHIKAEHLDAHKEKFLKSINVVVEDFNIYKLRYFDKNGYIKASTVKKEIGTKSSSKPFYEIVSKGNIYHKVVQKGMKAEDGKIISQDVVEIYIPFMEKNKFTGSIELYYNITSKLNNFEKIQLKMLSLQIIILIIIFAILIIIMYKASINELERDEKEKELLKQKELANKASQSKSDFLANMSHELRTPLNAIIGFNQILLDEEKDKDKKKKLSIINTSSKTLLQLIHDILDISKIEIGKIELNNIEFNFKEEIKNICEGFSYQLSQKNIDFKLDIDEKIPETIITDSLRIKQIFLNLMSNAIKFTPKNKSIQVNITYDLKKSQITINVLDEGIGIEKSKLDLIFEKFTQEDSSTTRLYGGTGLGLPISKSLANIMQGDLTVESQKGVGSTFSFYFPISLSNKNKVEKSEKKEGEINKTNEKINILLAEDNKINQILFLEILKDSNIDIIIANNGLEALEYYKSKEFDLIFMDDKMPQMDGKETIEKINKLGNHPPIIAFTANALSSDKEEFFKLGVVDFLSKPVETQLLKELIVKHTKKQ</sequence>
<dbReference type="Gene3D" id="3.30.565.10">
    <property type="entry name" value="Histidine kinase-like ATPase, C-terminal domain"/>
    <property type="match status" value="1"/>
</dbReference>
<evidence type="ECO:0000256" key="1">
    <source>
        <dbReference type="ARBA" id="ARBA00000085"/>
    </source>
</evidence>
<dbReference type="InterPro" id="IPR004358">
    <property type="entry name" value="Sig_transdc_His_kin-like_C"/>
</dbReference>
<dbReference type="PANTHER" id="PTHR45339:SF1">
    <property type="entry name" value="HYBRID SIGNAL TRANSDUCTION HISTIDINE KINASE J"/>
    <property type="match status" value="1"/>
</dbReference>
<keyword evidence="4" id="KW-0902">Two-component regulatory system</keyword>
<evidence type="ECO:0000256" key="4">
    <source>
        <dbReference type="ARBA" id="ARBA00023012"/>
    </source>
</evidence>
<name>A0ABY5E0F0_9BACT</name>
<dbReference type="GO" id="GO:0005524">
    <property type="term" value="F:ATP binding"/>
    <property type="evidence" value="ECO:0007669"/>
    <property type="project" value="UniProtKB-KW"/>
</dbReference>
<dbReference type="EMBL" id="CP100595">
    <property type="protein sequence ID" value="UTJ05689.1"/>
    <property type="molecule type" value="Genomic_DNA"/>
</dbReference>
<dbReference type="PROSITE" id="PS50110">
    <property type="entry name" value="RESPONSE_REGULATORY"/>
    <property type="match status" value="1"/>
</dbReference>
<dbReference type="Pfam" id="PF00512">
    <property type="entry name" value="HisKA"/>
    <property type="match status" value="1"/>
</dbReference>
<dbReference type="InterPro" id="IPR001789">
    <property type="entry name" value="Sig_transdc_resp-reg_receiver"/>
</dbReference>
<dbReference type="InterPro" id="IPR036890">
    <property type="entry name" value="HATPase_C_sf"/>
</dbReference>
<dbReference type="SUPFAM" id="SSF55874">
    <property type="entry name" value="ATPase domain of HSP90 chaperone/DNA topoisomerase II/histidine kinase"/>
    <property type="match status" value="1"/>
</dbReference>
<dbReference type="InterPro" id="IPR036097">
    <property type="entry name" value="HisK_dim/P_sf"/>
</dbReference>
<comment type="catalytic activity">
    <reaction evidence="1">
        <text>ATP + protein L-histidine = ADP + protein N-phospho-L-histidine.</text>
        <dbReference type="EC" id="2.7.13.3"/>
    </reaction>
</comment>
<feature type="domain" description="Histidine kinase" evidence="8">
    <location>
        <begin position="239"/>
        <end position="458"/>
    </location>
</feature>
<gene>
    <name evidence="10" type="ORF">NJU99_10500</name>
</gene>
<dbReference type="RefSeq" id="WP_254575870.1">
    <property type="nucleotide sequence ID" value="NZ_CP100595.1"/>
</dbReference>
<dbReference type="Gene3D" id="3.40.50.2300">
    <property type="match status" value="1"/>
</dbReference>
<reference evidence="10" key="1">
    <citation type="submission" date="2022-07" db="EMBL/GenBank/DDBJ databases">
        <title>Arcobacter roscoffensis sp. nov., a marine bacterium isolated from coastal seawater collected from Roscoff, France.</title>
        <authorList>
            <person name="Pascual J."/>
            <person name="Lepeaux C."/>
            <person name="Methner A."/>
            <person name="Overmann J."/>
        </authorList>
    </citation>
    <scope>NUCLEOTIDE SEQUENCE</scope>
    <source>
        <strain evidence="10">ARW1-2F2</strain>
    </source>
</reference>
<evidence type="ECO:0000256" key="6">
    <source>
        <dbReference type="SAM" id="Coils"/>
    </source>
</evidence>
<evidence type="ECO:0000259" key="9">
    <source>
        <dbReference type="PROSITE" id="PS50110"/>
    </source>
</evidence>
<feature type="coiled-coil region" evidence="6">
    <location>
        <begin position="203"/>
        <end position="232"/>
    </location>
</feature>
<keyword evidence="6" id="KW-0175">Coiled coil</keyword>
<dbReference type="InterPro" id="IPR011006">
    <property type="entry name" value="CheY-like_superfamily"/>
</dbReference>
<protein>
    <recommendedName>
        <fullName evidence="2">histidine kinase</fullName>
        <ecNumber evidence="2">2.7.13.3</ecNumber>
    </recommendedName>
</protein>
<dbReference type="CDD" id="cd16922">
    <property type="entry name" value="HATPase_EvgS-ArcB-TorS-like"/>
    <property type="match status" value="1"/>
</dbReference>
<dbReference type="SMART" id="SM00448">
    <property type="entry name" value="REC"/>
    <property type="match status" value="1"/>
</dbReference>
<keyword evidence="3 5" id="KW-0597">Phosphoprotein</keyword>
<dbReference type="SUPFAM" id="SSF47384">
    <property type="entry name" value="Homodimeric domain of signal transducing histidine kinase"/>
    <property type="match status" value="1"/>
</dbReference>
<dbReference type="CDD" id="cd17546">
    <property type="entry name" value="REC_hyHK_CKI1_RcsC-like"/>
    <property type="match status" value="1"/>
</dbReference>
<feature type="domain" description="Response regulatory" evidence="9">
    <location>
        <begin position="482"/>
        <end position="596"/>
    </location>
</feature>
<keyword evidence="11" id="KW-1185">Reference proteome</keyword>
<keyword evidence="10" id="KW-0067">ATP-binding</keyword>
<keyword evidence="10" id="KW-0547">Nucleotide-binding</keyword>
<evidence type="ECO:0000313" key="10">
    <source>
        <dbReference type="EMBL" id="UTJ05689.1"/>
    </source>
</evidence>
<dbReference type="InterPro" id="IPR003661">
    <property type="entry name" value="HisK_dim/P_dom"/>
</dbReference>
<keyword evidence="7" id="KW-0472">Membrane</keyword>
<dbReference type="SMART" id="SM00387">
    <property type="entry name" value="HATPase_c"/>
    <property type="match status" value="1"/>
</dbReference>
<dbReference type="CDD" id="cd00082">
    <property type="entry name" value="HisKA"/>
    <property type="match status" value="1"/>
</dbReference>
<dbReference type="PROSITE" id="PS50109">
    <property type="entry name" value="HIS_KIN"/>
    <property type="match status" value="1"/>
</dbReference>
<organism evidence="10 11">
    <name type="scientific">Arcobacter roscoffensis</name>
    <dbReference type="NCBI Taxonomy" id="2961520"/>
    <lineage>
        <taxon>Bacteria</taxon>
        <taxon>Pseudomonadati</taxon>
        <taxon>Campylobacterota</taxon>
        <taxon>Epsilonproteobacteria</taxon>
        <taxon>Campylobacterales</taxon>
        <taxon>Arcobacteraceae</taxon>
        <taxon>Arcobacter</taxon>
    </lineage>
</organism>
<feature type="transmembrane region" description="Helical" evidence="7">
    <location>
        <begin position="15"/>
        <end position="38"/>
    </location>
</feature>
<evidence type="ECO:0000256" key="3">
    <source>
        <dbReference type="ARBA" id="ARBA00022553"/>
    </source>
</evidence>
<evidence type="ECO:0000256" key="5">
    <source>
        <dbReference type="PROSITE-ProRule" id="PRU00169"/>
    </source>
</evidence>
<proteinExistence type="predicted"/>
<evidence type="ECO:0000259" key="8">
    <source>
        <dbReference type="PROSITE" id="PS50109"/>
    </source>
</evidence>
<dbReference type="SUPFAM" id="SSF52172">
    <property type="entry name" value="CheY-like"/>
    <property type="match status" value="1"/>
</dbReference>
<accession>A0ABY5E0F0</accession>
<feature type="modified residue" description="4-aspartylphosphate" evidence="5">
    <location>
        <position position="531"/>
    </location>
</feature>
<dbReference type="SMART" id="SM00388">
    <property type="entry name" value="HisKA"/>
    <property type="match status" value="1"/>
</dbReference>
<dbReference type="InterPro" id="IPR003594">
    <property type="entry name" value="HATPase_dom"/>
</dbReference>
<dbReference type="EC" id="2.7.13.3" evidence="2"/>
<dbReference type="PRINTS" id="PR00344">
    <property type="entry name" value="BCTRLSENSOR"/>
</dbReference>
<keyword evidence="7" id="KW-0812">Transmembrane</keyword>
<dbReference type="Pfam" id="PF00072">
    <property type="entry name" value="Response_reg"/>
    <property type="match status" value="1"/>
</dbReference>
<dbReference type="PANTHER" id="PTHR45339">
    <property type="entry name" value="HYBRID SIGNAL TRANSDUCTION HISTIDINE KINASE J"/>
    <property type="match status" value="1"/>
</dbReference>
<keyword evidence="7" id="KW-1133">Transmembrane helix</keyword>
<evidence type="ECO:0000256" key="7">
    <source>
        <dbReference type="SAM" id="Phobius"/>
    </source>
</evidence>
<evidence type="ECO:0000256" key="2">
    <source>
        <dbReference type="ARBA" id="ARBA00012438"/>
    </source>
</evidence>
<dbReference type="Pfam" id="PF02518">
    <property type="entry name" value="HATPase_c"/>
    <property type="match status" value="1"/>
</dbReference>
<dbReference type="InterPro" id="IPR005467">
    <property type="entry name" value="His_kinase_dom"/>
</dbReference>
<dbReference type="Gene3D" id="1.10.287.130">
    <property type="match status" value="1"/>
</dbReference>
<feature type="transmembrane region" description="Helical" evidence="7">
    <location>
        <begin position="184"/>
        <end position="203"/>
    </location>
</feature>
<dbReference type="Proteomes" id="UP001060012">
    <property type="component" value="Chromosome"/>
</dbReference>